<dbReference type="OrthoDB" id="1091498at2759"/>
<dbReference type="InterPro" id="IPR020785">
    <property type="entry name" value="Ribosomal_uL11_CS"/>
</dbReference>
<evidence type="ECO:0000259" key="9">
    <source>
        <dbReference type="Pfam" id="PF03946"/>
    </source>
</evidence>
<dbReference type="OMA" id="CKQFNAK"/>
<feature type="domain" description="Large ribosomal subunit protein uL11 C-terminal" evidence="8">
    <location>
        <begin position="73"/>
        <end position="143"/>
    </location>
</feature>
<evidence type="ECO:0000313" key="11">
    <source>
        <dbReference type="Proteomes" id="UP000751190"/>
    </source>
</evidence>
<dbReference type="InterPro" id="IPR020784">
    <property type="entry name" value="Ribosomal_uL11_N"/>
</dbReference>
<evidence type="ECO:0000256" key="4">
    <source>
        <dbReference type="ARBA" id="ARBA00022980"/>
    </source>
</evidence>
<dbReference type="Gene3D" id="3.30.1550.10">
    <property type="entry name" value="Ribosomal protein L11/L12, N-terminal domain"/>
    <property type="match status" value="1"/>
</dbReference>
<dbReference type="GO" id="GO:0003735">
    <property type="term" value="F:structural constituent of ribosome"/>
    <property type="evidence" value="ECO:0007669"/>
    <property type="project" value="InterPro"/>
</dbReference>
<keyword evidence="4 7" id="KW-0689">Ribosomal protein</keyword>
<dbReference type="NCBIfam" id="TIGR01632">
    <property type="entry name" value="L11_bact"/>
    <property type="match status" value="1"/>
</dbReference>
<dbReference type="GO" id="GO:0070180">
    <property type="term" value="F:large ribosomal subunit rRNA binding"/>
    <property type="evidence" value="ECO:0007669"/>
    <property type="project" value="TreeGrafter"/>
</dbReference>
<dbReference type="AlphaFoldDB" id="A0A8J5X0Y5"/>
<organism evidence="10 11">
    <name type="scientific">Diacronema lutheri</name>
    <name type="common">Unicellular marine alga</name>
    <name type="synonym">Monochrysis lutheri</name>
    <dbReference type="NCBI Taxonomy" id="2081491"/>
    <lineage>
        <taxon>Eukaryota</taxon>
        <taxon>Haptista</taxon>
        <taxon>Haptophyta</taxon>
        <taxon>Pavlovophyceae</taxon>
        <taxon>Pavlovales</taxon>
        <taxon>Pavlovaceae</taxon>
        <taxon>Diacronema</taxon>
    </lineage>
</organism>
<evidence type="ECO:0000256" key="3">
    <source>
        <dbReference type="ARBA" id="ARBA00022884"/>
    </source>
</evidence>
<evidence type="ECO:0000256" key="7">
    <source>
        <dbReference type="RuleBase" id="RU003978"/>
    </source>
</evidence>
<dbReference type="Pfam" id="PF00298">
    <property type="entry name" value="Ribosomal_L11"/>
    <property type="match status" value="1"/>
</dbReference>
<dbReference type="InterPro" id="IPR006519">
    <property type="entry name" value="Ribosomal_uL11_bac-typ"/>
</dbReference>
<dbReference type="PANTHER" id="PTHR11661">
    <property type="entry name" value="60S RIBOSOMAL PROTEIN L12"/>
    <property type="match status" value="1"/>
</dbReference>
<comment type="similarity">
    <text evidence="1 7">Belongs to the universal ribosomal protein uL11 family.</text>
</comment>
<reference evidence="10" key="1">
    <citation type="submission" date="2021-05" db="EMBL/GenBank/DDBJ databases">
        <title>The genome of the haptophyte Pavlova lutheri (Diacronema luteri, Pavlovales) - a model for lipid biosynthesis in eukaryotic algae.</title>
        <authorList>
            <person name="Hulatt C.J."/>
            <person name="Posewitz M.C."/>
        </authorList>
    </citation>
    <scope>NUCLEOTIDE SEQUENCE</scope>
    <source>
        <strain evidence="10">NIVA-4/92</strain>
    </source>
</reference>
<evidence type="ECO:0000256" key="1">
    <source>
        <dbReference type="ARBA" id="ARBA00010537"/>
    </source>
</evidence>
<dbReference type="GO" id="GO:0005762">
    <property type="term" value="C:mitochondrial large ribosomal subunit"/>
    <property type="evidence" value="ECO:0007669"/>
    <property type="project" value="TreeGrafter"/>
</dbReference>
<dbReference type="GO" id="GO:0006412">
    <property type="term" value="P:translation"/>
    <property type="evidence" value="ECO:0007669"/>
    <property type="project" value="InterPro"/>
</dbReference>
<protein>
    <recommendedName>
        <fullName evidence="6">Large ribosomal subunit protein uL11m</fullName>
    </recommendedName>
</protein>
<evidence type="ECO:0000259" key="8">
    <source>
        <dbReference type="Pfam" id="PF00298"/>
    </source>
</evidence>
<name>A0A8J5X0Y5_DIALT</name>
<sequence>MAKAGATATIRLVIPAGKATPQPPVGSALGQRGLNIMQFCKEFNDRTSTYEAQVPVPVVITAFKDRTFTFVTKTPPVSYFLKKAAGITSGSKTPGTAVAGEISLQAVYEIARVKQTEAALARVPLESLAKSVLGTARSMGLAVRGAAPQALAGSTASPQGAALGAPPEQ</sequence>
<evidence type="ECO:0000256" key="2">
    <source>
        <dbReference type="ARBA" id="ARBA00022730"/>
    </source>
</evidence>
<dbReference type="InterPro" id="IPR036796">
    <property type="entry name" value="Ribosomal_uL11_N_sf"/>
</dbReference>
<dbReference type="Pfam" id="PF03946">
    <property type="entry name" value="Ribosomal_L11_N"/>
    <property type="match status" value="1"/>
</dbReference>
<evidence type="ECO:0000313" key="10">
    <source>
        <dbReference type="EMBL" id="KAG8457083.1"/>
    </source>
</evidence>
<dbReference type="PROSITE" id="PS00359">
    <property type="entry name" value="RIBOSOMAL_L11"/>
    <property type="match status" value="1"/>
</dbReference>
<dbReference type="FunFam" id="3.30.1550.10:FF:000005">
    <property type="entry name" value="50S ribosomal protein L11"/>
    <property type="match status" value="1"/>
</dbReference>
<proteinExistence type="inferred from homology"/>
<feature type="domain" description="Large ribosomal subunit protein uL11 N-terminal" evidence="9">
    <location>
        <begin position="10"/>
        <end position="68"/>
    </location>
</feature>
<dbReference type="SUPFAM" id="SSF46906">
    <property type="entry name" value="Ribosomal protein L11, C-terminal domain"/>
    <property type="match status" value="1"/>
</dbReference>
<keyword evidence="11" id="KW-1185">Reference proteome</keyword>
<keyword evidence="3" id="KW-0694">RNA-binding</keyword>
<dbReference type="Proteomes" id="UP000751190">
    <property type="component" value="Unassembled WGS sequence"/>
</dbReference>
<dbReference type="InterPro" id="IPR000911">
    <property type="entry name" value="Ribosomal_uL11"/>
</dbReference>
<dbReference type="InterPro" id="IPR036769">
    <property type="entry name" value="Ribosomal_uL11_C_sf"/>
</dbReference>
<evidence type="ECO:0000256" key="5">
    <source>
        <dbReference type="ARBA" id="ARBA00023274"/>
    </source>
</evidence>
<evidence type="ECO:0000256" key="6">
    <source>
        <dbReference type="ARBA" id="ARBA00040104"/>
    </source>
</evidence>
<dbReference type="CDD" id="cd00349">
    <property type="entry name" value="Ribosomal_L11"/>
    <property type="match status" value="1"/>
</dbReference>
<gene>
    <name evidence="10" type="ORF">KFE25_009843</name>
</gene>
<dbReference type="HAMAP" id="MF_00736">
    <property type="entry name" value="Ribosomal_uL11"/>
    <property type="match status" value="1"/>
</dbReference>
<dbReference type="SMART" id="SM00649">
    <property type="entry name" value="RL11"/>
    <property type="match status" value="1"/>
</dbReference>
<dbReference type="Gene3D" id="1.10.10.250">
    <property type="entry name" value="Ribosomal protein L11, C-terminal domain"/>
    <property type="match status" value="1"/>
</dbReference>
<accession>A0A8J5X0Y5</accession>
<dbReference type="InterPro" id="IPR020783">
    <property type="entry name" value="Ribosomal_uL11_C"/>
</dbReference>
<dbReference type="PANTHER" id="PTHR11661:SF1">
    <property type="entry name" value="LARGE RIBOSOMAL SUBUNIT PROTEIN UL11M"/>
    <property type="match status" value="1"/>
</dbReference>
<dbReference type="EMBL" id="JAGTXO010000083">
    <property type="protein sequence ID" value="KAG8457083.1"/>
    <property type="molecule type" value="Genomic_DNA"/>
</dbReference>
<dbReference type="SUPFAM" id="SSF54747">
    <property type="entry name" value="Ribosomal L11/L12e N-terminal domain"/>
    <property type="match status" value="1"/>
</dbReference>
<keyword evidence="2" id="KW-0699">rRNA-binding</keyword>
<keyword evidence="5 7" id="KW-0687">Ribonucleoprotein</keyword>
<comment type="caution">
    <text evidence="10">The sequence shown here is derived from an EMBL/GenBank/DDBJ whole genome shotgun (WGS) entry which is preliminary data.</text>
</comment>
<dbReference type="FunFam" id="1.10.10.250:FF:000003">
    <property type="entry name" value="Mitochondrial ribosomal protein L11"/>
    <property type="match status" value="1"/>
</dbReference>